<dbReference type="GeneID" id="16997846"/>
<feature type="region of interest" description="Disordered" evidence="1">
    <location>
        <begin position="1"/>
        <end position="37"/>
    </location>
</feature>
<dbReference type="eggNOG" id="KOG1470">
    <property type="taxonomic scope" value="Eukaryota"/>
</dbReference>
<dbReference type="InterPro" id="IPR036273">
    <property type="entry name" value="CRAL/TRIO_N_dom_sf"/>
</dbReference>
<dbReference type="InterPro" id="IPR011074">
    <property type="entry name" value="CRAL/TRIO_N_dom"/>
</dbReference>
<dbReference type="EMBL" id="AP006502">
    <property type="protein sequence ID" value="BAM83510.1"/>
    <property type="molecule type" value="Genomic_DNA"/>
</dbReference>
<dbReference type="AlphaFoldDB" id="M1V7Y5"/>
<sequence>MAFSGSSPERERSGSWIPNGSESFFGSEGSEAPEGAEGLGTVYTPVLNAAQRAKLEALSELVRSAAELNLTPTEKAWMDEACLSRFLRARRYHVQKAFRQLHETIVWRRSFGVEQLMLDPELADVKRQSETGKLYVHGKDRFGRPAVFMKPRLQNTSERKTAHEQMRQLVYTLERAVAEMMPPVEKICLVIDFPGYSLRNAPSIKVQRQTLKILQDYYPERLGFAVCIDAPAIFWTFFEIVKPFIDRRTSAKIQFCSRKAKEGTKQNMRTLMNQLFDPEALEIELGGRSAWRYSNEEYFRERVLPEYLRIKSYPERVEMIPCAEEDVNNTQDVFYDSMSCLD</sequence>
<protein>
    <submittedName>
        <fullName evidence="3">SEC14 protein</fullName>
    </submittedName>
</protein>
<dbReference type="PANTHER" id="PTHR45824">
    <property type="entry name" value="GH16843P"/>
    <property type="match status" value="1"/>
</dbReference>
<reference evidence="3 4" key="1">
    <citation type="journal article" date="2004" name="Nature">
        <title>Genome sequence of the ultrasmall unicellular red alga Cyanidioschyzon merolae 10D.</title>
        <authorList>
            <person name="Matsuzaki M."/>
            <person name="Misumi O."/>
            <person name="Shin-i T."/>
            <person name="Maruyama S."/>
            <person name="Takahara M."/>
            <person name="Miyagishima S."/>
            <person name="Mori T."/>
            <person name="Nishida K."/>
            <person name="Yagisawa F."/>
            <person name="Nishida K."/>
            <person name="Yoshida Y."/>
            <person name="Nishimura Y."/>
            <person name="Nakao S."/>
            <person name="Kobayashi T."/>
            <person name="Momoyama Y."/>
            <person name="Higashiyama T."/>
            <person name="Minoda A."/>
            <person name="Sano M."/>
            <person name="Nomoto H."/>
            <person name="Oishi K."/>
            <person name="Hayashi H."/>
            <person name="Ohta F."/>
            <person name="Nishizaka S."/>
            <person name="Haga S."/>
            <person name="Miura S."/>
            <person name="Morishita T."/>
            <person name="Kabeya Y."/>
            <person name="Terasawa K."/>
            <person name="Suzuki Y."/>
            <person name="Ishii Y."/>
            <person name="Asakawa S."/>
            <person name="Takano H."/>
            <person name="Ohta N."/>
            <person name="Kuroiwa H."/>
            <person name="Tanaka K."/>
            <person name="Shimizu N."/>
            <person name="Sugano S."/>
            <person name="Sato N."/>
            <person name="Nozaki H."/>
            <person name="Ogasawara N."/>
            <person name="Kohara Y."/>
            <person name="Kuroiwa T."/>
        </authorList>
    </citation>
    <scope>NUCLEOTIDE SEQUENCE [LARGE SCALE GENOMIC DNA]</scope>
    <source>
        <strain evidence="3 4">10D</strain>
    </source>
</reference>
<evidence type="ECO:0000259" key="2">
    <source>
        <dbReference type="PROSITE" id="PS50191"/>
    </source>
</evidence>
<dbReference type="InterPro" id="IPR001251">
    <property type="entry name" value="CRAL-TRIO_dom"/>
</dbReference>
<dbReference type="KEGG" id="cme:CYME_CMT608C"/>
<dbReference type="GO" id="GO:0008526">
    <property type="term" value="F:phosphatidylinositol transfer activity"/>
    <property type="evidence" value="ECO:0007669"/>
    <property type="project" value="TreeGrafter"/>
</dbReference>
<name>M1V7Y5_CYAM1</name>
<dbReference type="SMART" id="SM00516">
    <property type="entry name" value="SEC14"/>
    <property type="match status" value="1"/>
</dbReference>
<dbReference type="RefSeq" id="XP_005539546.1">
    <property type="nucleotide sequence ID" value="XM_005539489.1"/>
</dbReference>
<dbReference type="OMA" id="WRVEYGV"/>
<dbReference type="Gene3D" id="3.40.525.10">
    <property type="entry name" value="CRAL-TRIO lipid binding domain"/>
    <property type="match status" value="1"/>
</dbReference>
<dbReference type="PROSITE" id="PS50191">
    <property type="entry name" value="CRAL_TRIO"/>
    <property type="match status" value="1"/>
</dbReference>
<dbReference type="Proteomes" id="UP000007014">
    <property type="component" value="Chromosome 20"/>
</dbReference>
<evidence type="ECO:0000256" key="1">
    <source>
        <dbReference type="SAM" id="MobiDB-lite"/>
    </source>
</evidence>
<evidence type="ECO:0000313" key="4">
    <source>
        <dbReference type="Proteomes" id="UP000007014"/>
    </source>
</evidence>
<keyword evidence="4" id="KW-1185">Reference proteome</keyword>
<dbReference type="CDD" id="cd00170">
    <property type="entry name" value="SEC14"/>
    <property type="match status" value="1"/>
</dbReference>
<gene>
    <name evidence="3" type="ORF">CYME_CMT608C</name>
</gene>
<dbReference type="InterPro" id="IPR036865">
    <property type="entry name" value="CRAL-TRIO_dom_sf"/>
</dbReference>
<dbReference type="SUPFAM" id="SSF52087">
    <property type="entry name" value="CRAL/TRIO domain"/>
    <property type="match status" value="1"/>
</dbReference>
<organism evidence="3 4">
    <name type="scientific">Cyanidioschyzon merolae (strain NIES-3377 / 10D)</name>
    <name type="common">Unicellular red alga</name>
    <dbReference type="NCBI Taxonomy" id="280699"/>
    <lineage>
        <taxon>Eukaryota</taxon>
        <taxon>Rhodophyta</taxon>
        <taxon>Bangiophyceae</taxon>
        <taxon>Cyanidiales</taxon>
        <taxon>Cyanidiaceae</taxon>
        <taxon>Cyanidioschyzon</taxon>
    </lineage>
</organism>
<dbReference type="Pfam" id="PF00650">
    <property type="entry name" value="CRAL_TRIO"/>
    <property type="match status" value="1"/>
</dbReference>
<dbReference type="SMART" id="SM01100">
    <property type="entry name" value="CRAL_TRIO_N"/>
    <property type="match status" value="1"/>
</dbReference>
<dbReference type="InterPro" id="IPR052578">
    <property type="entry name" value="PI_Transfer_CRAL-TRIO"/>
</dbReference>
<dbReference type="Pfam" id="PF03765">
    <property type="entry name" value="CRAL_TRIO_N"/>
    <property type="match status" value="1"/>
</dbReference>
<reference evidence="3 4" key="2">
    <citation type="journal article" date="2007" name="BMC Biol.">
        <title>A 100%-complete sequence reveals unusually simple genomic features in the hot-spring red alga Cyanidioschyzon merolae.</title>
        <authorList>
            <person name="Nozaki H."/>
            <person name="Takano H."/>
            <person name="Misumi O."/>
            <person name="Terasawa K."/>
            <person name="Matsuzaki M."/>
            <person name="Maruyama S."/>
            <person name="Nishida K."/>
            <person name="Yagisawa F."/>
            <person name="Yoshida Y."/>
            <person name="Fujiwara T."/>
            <person name="Takio S."/>
            <person name="Tamura K."/>
            <person name="Chung S.J."/>
            <person name="Nakamura S."/>
            <person name="Kuroiwa H."/>
            <person name="Tanaka K."/>
            <person name="Sato N."/>
            <person name="Kuroiwa T."/>
        </authorList>
    </citation>
    <scope>NUCLEOTIDE SEQUENCE [LARGE SCALE GENOMIC DNA]</scope>
    <source>
        <strain evidence="3 4">10D</strain>
    </source>
</reference>
<dbReference type="Gramene" id="CMT608CT">
    <property type="protein sequence ID" value="CMT608CT"/>
    <property type="gene ID" value="CMT608C"/>
</dbReference>
<dbReference type="SUPFAM" id="SSF46938">
    <property type="entry name" value="CRAL/TRIO N-terminal domain"/>
    <property type="match status" value="1"/>
</dbReference>
<feature type="compositionally biased region" description="Low complexity" evidence="1">
    <location>
        <begin position="20"/>
        <end position="36"/>
    </location>
</feature>
<feature type="domain" description="CRAL-TRIO" evidence="2">
    <location>
        <begin position="122"/>
        <end position="293"/>
    </location>
</feature>
<dbReference type="OrthoDB" id="75724at2759"/>
<evidence type="ECO:0000313" key="3">
    <source>
        <dbReference type="EMBL" id="BAM83510.1"/>
    </source>
</evidence>
<dbReference type="HOGENOM" id="CLU_014001_3_1_1"/>
<dbReference type="PANTHER" id="PTHR45824:SF29">
    <property type="entry name" value="GH16843P"/>
    <property type="match status" value="1"/>
</dbReference>
<proteinExistence type="predicted"/>
<accession>M1V7Y5</accession>